<comment type="caution">
    <text evidence="6">The sequence shown here is derived from an EMBL/GenBank/DDBJ whole genome shotgun (WGS) entry which is preliminary data.</text>
</comment>
<keyword evidence="7" id="KW-1185">Reference proteome</keyword>
<dbReference type="InterPro" id="IPR003782">
    <property type="entry name" value="SCO1/SenC"/>
</dbReference>
<dbReference type="OrthoDB" id="5567697at2"/>
<organism evidence="6 7">
    <name type="scientific">Halomonas urumqiensis</name>
    <dbReference type="NCBI Taxonomy" id="1684789"/>
    <lineage>
        <taxon>Bacteria</taxon>
        <taxon>Pseudomonadati</taxon>
        <taxon>Pseudomonadota</taxon>
        <taxon>Gammaproteobacteria</taxon>
        <taxon>Oceanospirillales</taxon>
        <taxon>Halomonadaceae</taxon>
        <taxon>Halomonas</taxon>
    </lineage>
</organism>
<reference evidence="6 7" key="1">
    <citation type="submission" date="2018-01" db="EMBL/GenBank/DDBJ databases">
        <title>Halomonas endophytica sp. nov., isolated from storage liquid in the stems of Populus euphratica.</title>
        <authorList>
            <person name="Chen C."/>
        </authorList>
    </citation>
    <scope>NUCLEOTIDE SEQUENCE [LARGE SCALE GENOMIC DNA]</scope>
    <source>
        <strain evidence="6 7">BZ-SZ-XJ27</strain>
    </source>
</reference>
<dbReference type="RefSeq" id="WP_102586920.1">
    <property type="nucleotide sequence ID" value="NZ_BNAE01000001.1"/>
</dbReference>
<proteinExistence type="inferred from homology"/>
<dbReference type="InterPro" id="IPR013766">
    <property type="entry name" value="Thioredoxin_domain"/>
</dbReference>
<feature type="binding site" evidence="3">
    <location>
        <position position="104"/>
    </location>
    <ligand>
        <name>Cu cation</name>
        <dbReference type="ChEBI" id="CHEBI:23378"/>
    </ligand>
</feature>
<gene>
    <name evidence="6" type="ORF">C1H70_03430</name>
</gene>
<feature type="binding site" evidence="3">
    <location>
        <position position="108"/>
    </location>
    <ligand>
        <name>Cu cation</name>
        <dbReference type="ChEBI" id="CHEBI:23378"/>
    </ligand>
</feature>
<dbReference type="PROSITE" id="PS51352">
    <property type="entry name" value="THIOREDOXIN_2"/>
    <property type="match status" value="1"/>
</dbReference>
<dbReference type="Proteomes" id="UP000235547">
    <property type="component" value="Unassembled WGS sequence"/>
</dbReference>
<dbReference type="PANTHER" id="PTHR12151">
    <property type="entry name" value="ELECTRON TRANSPORT PROTIN SCO1/SENC FAMILY MEMBER"/>
    <property type="match status" value="1"/>
</dbReference>
<dbReference type="GO" id="GO:0046872">
    <property type="term" value="F:metal ion binding"/>
    <property type="evidence" value="ECO:0007669"/>
    <property type="project" value="UniProtKB-KW"/>
</dbReference>
<dbReference type="PANTHER" id="PTHR12151:SF25">
    <property type="entry name" value="LINALOOL DEHYDRATASE_ISOMERASE DOMAIN-CONTAINING PROTEIN"/>
    <property type="match status" value="1"/>
</dbReference>
<dbReference type="EMBL" id="PNRG01000005">
    <property type="protein sequence ID" value="PMR82248.1"/>
    <property type="molecule type" value="Genomic_DNA"/>
</dbReference>
<keyword evidence="2 3" id="KW-0186">Copper</keyword>
<comment type="similarity">
    <text evidence="1">Belongs to the SCO1/2 family.</text>
</comment>
<evidence type="ECO:0000256" key="4">
    <source>
        <dbReference type="PIRSR" id="PIRSR603782-2"/>
    </source>
</evidence>
<dbReference type="AlphaFoldDB" id="A0A2N7UP89"/>
<evidence type="ECO:0000313" key="6">
    <source>
        <dbReference type="EMBL" id="PMR82248.1"/>
    </source>
</evidence>
<dbReference type="Gene3D" id="3.40.30.10">
    <property type="entry name" value="Glutaredoxin"/>
    <property type="match status" value="1"/>
</dbReference>
<feature type="domain" description="Thioredoxin" evidence="5">
    <location>
        <begin position="64"/>
        <end position="220"/>
    </location>
</feature>
<protein>
    <submittedName>
        <fullName evidence="6">SCO family protein</fullName>
    </submittedName>
</protein>
<dbReference type="Pfam" id="PF02630">
    <property type="entry name" value="SCO1-SenC"/>
    <property type="match status" value="1"/>
</dbReference>
<accession>A0A2N7UP89</accession>
<dbReference type="InterPro" id="IPR036249">
    <property type="entry name" value="Thioredoxin-like_sf"/>
</dbReference>
<name>A0A2N7UP89_9GAMM</name>
<evidence type="ECO:0000259" key="5">
    <source>
        <dbReference type="PROSITE" id="PS51352"/>
    </source>
</evidence>
<keyword evidence="4" id="KW-1015">Disulfide bond</keyword>
<evidence type="ECO:0000313" key="7">
    <source>
        <dbReference type="Proteomes" id="UP000235547"/>
    </source>
</evidence>
<sequence length="229" mass="25200">MIKPPVRHATSGGLIGLLLTILVCQMLALTILLLASPVLAHEGHDHVEPTEVNGNPPTVVLDDSREQAYFTDLPVVDQHGRTHQFYSDLLRDRLVLIHFIYTDCTDFCPAMTAKLAALRPLLDEKVVFISISTNPTTDTPEVLQAFAERHGADDDQDWLFLTGDENDIQDISQRLGQVSEDYWEHSTLLIAGNVPARAWTRIPPQSPLPAIAMKLSALAEHGGGQLGAR</sequence>
<keyword evidence="3" id="KW-0479">Metal-binding</keyword>
<evidence type="ECO:0000256" key="3">
    <source>
        <dbReference type="PIRSR" id="PIRSR603782-1"/>
    </source>
</evidence>
<feature type="disulfide bond" description="Redox-active" evidence="4">
    <location>
        <begin position="104"/>
        <end position="108"/>
    </location>
</feature>
<evidence type="ECO:0000256" key="2">
    <source>
        <dbReference type="ARBA" id="ARBA00023008"/>
    </source>
</evidence>
<dbReference type="CDD" id="cd02968">
    <property type="entry name" value="SCO"/>
    <property type="match status" value="1"/>
</dbReference>
<evidence type="ECO:0000256" key="1">
    <source>
        <dbReference type="ARBA" id="ARBA00010996"/>
    </source>
</evidence>
<dbReference type="SUPFAM" id="SSF52833">
    <property type="entry name" value="Thioredoxin-like"/>
    <property type="match status" value="1"/>
</dbReference>